<protein>
    <recommendedName>
        <fullName evidence="3">DUF4124 domain-containing protein</fullName>
    </recommendedName>
</protein>
<keyword evidence="2" id="KW-1185">Reference proteome</keyword>
<accession>A0A514BN95</accession>
<dbReference type="AlphaFoldDB" id="A0A514BN95"/>
<dbReference type="RefSeq" id="WP_141622183.1">
    <property type="nucleotide sequence ID" value="NZ_CP041242.1"/>
</dbReference>
<dbReference type="Proteomes" id="UP000317199">
    <property type="component" value="Chromosome"/>
</dbReference>
<organism evidence="1 2">
    <name type="scientific">Marilutibacter alkalisoli</name>
    <dbReference type="NCBI Taxonomy" id="2591633"/>
    <lineage>
        <taxon>Bacteria</taxon>
        <taxon>Pseudomonadati</taxon>
        <taxon>Pseudomonadota</taxon>
        <taxon>Gammaproteobacteria</taxon>
        <taxon>Lysobacterales</taxon>
        <taxon>Lysobacteraceae</taxon>
        <taxon>Marilutibacter</taxon>
    </lineage>
</organism>
<dbReference type="OrthoDB" id="5966355at2"/>
<evidence type="ECO:0000313" key="2">
    <source>
        <dbReference type="Proteomes" id="UP000317199"/>
    </source>
</evidence>
<dbReference type="EMBL" id="CP041242">
    <property type="protein sequence ID" value="QDH68840.1"/>
    <property type="molecule type" value="Genomic_DNA"/>
</dbReference>
<evidence type="ECO:0000313" key="1">
    <source>
        <dbReference type="EMBL" id="QDH68840.1"/>
    </source>
</evidence>
<gene>
    <name evidence="1" type="ORF">FKV23_00975</name>
</gene>
<reference evidence="1 2" key="1">
    <citation type="submission" date="2019-06" db="EMBL/GenBank/DDBJ databases">
        <title>Lysobacter alkalisoli sp. nov. isolated from saline-alkali soil.</title>
        <authorList>
            <person name="Sun J.-Q."/>
            <person name="Xu L."/>
        </authorList>
    </citation>
    <scope>NUCLEOTIDE SEQUENCE [LARGE SCALE GENOMIC DNA]</scope>
    <source>
        <strain evidence="1 2">SJ-36</strain>
    </source>
</reference>
<dbReference type="KEGG" id="lyj:FKV23_00975"/>
<evidence type="ECO:0008006" key="3">
    <source>
        <dbReference type="Google" id="ProtNLM"/>
    </source>
</evidence>
<proteinExistence type="predicted"/>
<name>A0A514BN95_9GAMM</name>
<sequence length="243" mass="26452">MARLLRNAVLLMTMDEQGPAMNPHRESKAWALAITAGALLLASTPAALAQKRGTDGAAKKLYCWDDNGRRVCGDALPAEAVDSARTEINARSGMTTAVVGRALTAEERIAAEEAERANAVTTAREAARLRRERAMAESYATETDLRRAYQNRIVLLDESVKASELGIAGLRQSLLVLLRRAGETELAGKPVGTALAGNIRGQHLQLLRQQAMLTQQQQERLDVEDELAAALERYRELKAPRNG</sequence>